<evidence type="ECO:0000256" key="1">
    <source>
        <dbReference type="SAM" id="SignalP"/>
    </source>
</evidence>
<evidence type="ECO:0000313" key="2">
    <source>
        <dbReference type="EMBL" id="NML72460.1"/>
    </source>
</evidence>
<feature type="signal peptide" evidence="1">
    <location>
        <begin position="1"/>
        <end position="20"/>
    </location>
</feature>
<keyword evidence="3" id="KW-1185">Reference proteome</keyword>
<comment type="caution">
    <text evidence="2">The sequence shown here is derived from an EMBL/GenBank/DDBJ whole genome shotgun (WGS) entry which is preliminary data.</text>
</comment>
<sequence length="264" mass="28741">MLKNIIKIVFLFLFANNVYSQVGVGTASPITSSALDITSTNKGVLIPRVELISLAAKTPLTGNIPDGTMVFNTKKNGTGVNSVFPGVYVWKLDRWYIPAEITSAKSVKFSNSSTNTNNFNPATVAAPAGIDIFNTAVFNDDTAIYEKINNYQLRIKQSGLYLVSANLALKQDPAVDNSRLSNYIYFNLNGSLASAKVITLVPQYDPRDVDIDGRFAFGLNSYMNVTAGSILTLHSQRYKNGTNYNGIINFDNASLSSVVVVKIQ</sequence>
<protein>
    <recommendedName>
        <fullName evidence="4">C1q domain-containing protein</fullName>
    </recommendedName>
</protein>
<proteinExistence type="predicted"/>
<dbReference type="Proteomes" id="UP000544054">
    <property type="component" value="Unassembled WGS sequence"/>
</dbReference>
<keyword evidence="1" id="KW-0732">Signal</keyword>
<gene>
    <name evidence="2" type="ORF">HHL23_22165</name>
</gene>
<dbReference type="AlphaFoldDB" id="A0A7Y0AS18"/>
<dbReference type="EMBL" id="JABBGI010000061">
    <property type="protein sequence ID" value="NML72460.1"/>
    <property type="molecule type" value="Genomic_DNA"/>
</dbReference>
<dbReference type="RefSeq" id="WP_169236910.1">
    <property type="nucleotide sequence ID" value="NZ_JABBGI010000061.1"/>
</dbReference>
<name>A0A7Y0AS18_9FLAO</name>
<feature type="chain" id="PRO_5030511412" description="C1q domain-containing protein" evidence="1">
    <location>
        <begin position="21"/>
        <end position="264"/>
    </location>
</feature>
<accession>A0A7Y0AS18</accession>
<organism evidence="2 3">
    <name type="scientific">Chryseobacterium antibioticum</name>
    <dbReference type="NCBI Taxonomy" id="2728847"/>
    <lineage>
        <taxon>Bacteria</taxon>
        <taxon>Pseudomonadati</taxon>
        <taxon>Bacteroidota</taxon>
        <taxon>Flavobacteriia</taxon>
        <taxon>Flavobacteriales</taxon>
        <taxon>Weeksellaceae</taxon>
        <taxon>Chryseobacterium group</taxon>
        <taxon>Chryseobacterium</taxon>
    </lineage>
</organism>
<evidence type="ECO:0000313" key="3">
    <source>
        <dbReference type="Proteomes" id="UP000544054"/>
    </source>
</evidence>
<evidence type="ECO:0008006" key="4">
    <source>
        <dbReference type="Google" id="ProtNLM"/>
    </source>
</evidence>
<reference evidence="2 3" key="1">
    <citation type="submission" date="2020-04" db="EMBL/GenBank/DDBJ databases">
        <title>Chryseobacterium sp. RP-3-3 sp. nov., isolated from Jeju soil.</title>
        <authorList>
            <person name="Dahal R.H."/>
        </authorList>
    </citation>
    <scope>NUCLEOTIDE SEQUENCE [LARGE SCALE GENOMIC DNA]</scope>
    <source>
        <strain evidence="2 3">RP-3-3</strain>
    </source>
</reference>